<accession>A0A1F7L1B9</accession>
<proteinExistence type="predicted"/>
<organism evidence="1 2">
    <name type="scientific">Candidatus Roizmanbacteria bacterium RIFOXYD1_FULL_38_12</name>
    <dbReference type="NCBI Taxonomy" id="1802093"/>
    <lineage>
        <taxon>Bacteria</taxon>
        <taxon>Candidatus Roizmaniibacteriota</taxon>
    </lineage>
</organism>
<protein>
    <submittedName>
        <fullName evidence="1">Uncharacterized protein</fullName>
    </submittedName>
</protein>
<dbReference type="Proteomes" id="UP000177050">
    <property type="component" value="Unassembled WGS sequence"/>
</dbReference>
<name>A0A1F7L1B9_9BACT</name>
<dbReference type="AlphaFoldDB" id="A0A1F7L1B9"/>
<evidence type="ECO:0000313" key="2">
    <source>
        <dbReference type="Proteomes" id="UP000177050"/>
    </source>
</evidence>
<sequence>MSVGILTPPEDANLIALAEQIMRTLQDASGNTLSLDAGQQQKLLMTILTDMKMLGTGEIPTAYLNNPTLFAELAKGLVRIPEELKPPEKLIAQQCAVLGYNAVCRQLEFAYNYDPTAGSQTLDQAHARTLSNTFAGMRQKRINLCDTGASLASQVKQFIKPQATPAVTALPQA</sequence>
<reference evidence="1 2" key="1">
    <citation type="journal article" date="2016" name="Nat. Commun.">
        <title>Thousands of microbial genomes shed light on interconnected biogeochemical processes in an aquifer system.</title>
        <authorList>
            <person name="Anantharaman K."/>
            <person name="Brown C.T."/>
            <person name="Hug L.A."/>
            <person name="Sharon I."/>
            <person name="Castelle C.J."/>
            <person name="Probst A.J."/>
            <person name="Thomas B.C."/>
            <person name="Singh A."/>
            <person name="Wilkins M.J."/>
            <person name="Karaoz U."/>
            <person name="Brodie E.L."/>
            <person name="Williams K.H."/>
            <person name="Hubbard S.S."/>
            <person name="Banfield J.F."/>
        </authorList>
    </citation>
    <scope>NUCLEOTIDE SEQUENCE [LARGE SCALE GENOMIC DNA]</scope>
</reference>
<comment type="caution">
    <text evidence="1">The sequence shown here is derived from an EMBL/GenBank/DDBJ whole genome shotgun (WGS) entry which is preliminary data.</text>
</comment>
<dbReference type="EMBL" id="MGBR01000001">
    <property type="protein sequence ID" value="OGK73889.1"/>
    <property type="molecule type" value="Genomic_DNA"/>
</dbReference>
<gene>
    <name evidence="1" type="ORF">A3K52_03875</name>
</gene>
<evidence type="ECO:0000313" key="1">
    <source>
        <dbReference type="EMBL" id="OGK73889.1"/>
    </source>
</evidence>